<reference evidence="1 2" key="1">
    <citation type="submission" date="2023-05" db="EMBL/GenBank/DDBJ databases">
        <authorList>
            <person name="Zhang X."/>
        </authorList>
    </citation>
    <scope>NUCLEOTIDE SEQUENCE [LARGE SCALE GENOMIC DNA]</scope>
    <source>
        <strain evidence="1 2">DM2B3-1</strain>
    </source>
</reference>
<comment type="caution">
    <text evidence="1">The sequence shown here is derived from an EMBL/GenBank/DDBJ whole genome shotgun (WGS) entry which is preliminary data.</text>
</comment>
<gene>
    <name evidence="1" type="ORF">QNI19_09345</name>
</gene>
<name>A0ABT7CHH0_9BACT</name>
<evidence type="ECO:0008006" key="3">
    <source>
        <dbReference type="Google" id="ProtNLM"/>
    </source>
</evidence>
<organism evidence="1 2">
    <name type="scientific">Xanthocytophaga flava</name>
    <dbReference type="NCBI Taxonomy" id="3048013"/>
    <lineage>
        <taxon>Bacteria</taxon>
        <taxon>Pseudomonadati</taxon>
        <taxon>Bacteroidota</taxon>
        <taxon>Cytophagia</taxon>
        <taxon>Cytophagales</taxon>
        <taxon>Rhodocytophagaceae</taxon>
        <taxon>Xanthocytophaga</taxon>
    </lineage>
</organism>
<keyword evidence="2" id="KW-1185">Reference proteome</keyword>
<protein>
    <recommendedName>
        <fullName evidence="3">Sugar-binding protein</fullName>
    </recommendedName>
</protein>
<dbReference type="RefSeq" id="WP_313994999.1">
    <property type="nucleotide sequence ID" value="NZ_JASJOR010000017.1"/>
</dbReference>
<accession>A0ABT7CHH0</accession>
<proteinExistence type="predicted"/>
<sequence length="253" mass="30082">MYSAVHIHRKEDIKHGKAKKIEVSDTYYGKDGPDKGEYTQYLNQNNLVILEESIKNNKLFFRSKLQIDSITGLVASRTVEIWHPVKGYSLEKTIYHYDKLGFFRGTTFYNASGKRESEVVINVNEKGFPIELANYDDKGNLLGGYETADYLYDQNRYIRTLLTHDGREVAKDTTVIDFEEEYKFHNPGREYNQQGNIIRSHVTDNKYTLYEYKYDSKQNWTEQKQYELIIQKNGKEKRKLQYLRTRKIEYWDE</sequence>
<evidence type="ECO:0000313" key="1">
    <source>
        <dbReference type="EMBL" id="MDJ1493133.1"/>
    </source>
</evidence>
<evidence type="ECO:0000313" key="2">
    <source>
        <dbReference type="Proteomes" id="UP001228581"/>
    </source>
</evidence>
<dbReference type="EMBL" id="JASJOT010000004">
    <property type="protein sequence ID" value="MDJ1493133.1"/>
    <property type="molecule type" value="Genomic_DNA"/>
</dbReference>
<dbReference type="Proteomes" id="UP001228581">
    <property type="component" value="Unassembled WGS sequence"/>
</dbReference>